<evidence type="ECO:0000313" key="3">
    <source>
        <dbReference type="Proteomes" id="UP000233750"/>
    </source>
</evidence>
<organism evidence="2 3">
    <name type="scientific">Amycolatopsis echigonensis</name>
    <dbReference type="NCBI Taxonomy" id="2576905"/>
    <lineage>
        <taxon>Bacteria</taxon>
        <taxon>Bacillati</taxon>
        <taxon>Actinomycetota</taxon>
        <taxon>Actinomycetes</taxon>
        <taxon>Pseudonocardiales</taxon>
        <taxon>Pseudonocardiaceae</taxon>
        <taxon>Amycolatopsis</taxon>
    </lineage>
</organism>
<comment type="caution">
    <text evidence="2">The sequence shown here is derived from an EMBL/GenBank/DDBJ whole genome shotgun (WGS) entry which is preliminary data.</text>
</comment>
<protein>
    <submittedName>
        <fullName evidence="2">Uncharacterized protein</fullName>
    </submittedName>
</protein>
<keyword evidence="1" id="KW-0175">Coiled coil</keyword>
<feature type="coiled-coil region" evidence="1">
    <location>
        <begin position="4"/>
        <end position="31"/>
    </location>
</feature>
<evidence type="ECO:0000256" key="1">
    <source>
        <dbReference type="SAM" id="Coils"/>
    </source>
</evidence>
<gene>
    <name evidence="2" type="ORF">ATK30_8677</name>
</gene>
<reference evidence="2 3" key="1">
    <citation type="submission" date="2017-12" db="EMBL/GenBank/DDBJ databases">
        <title>Sequencing the genomes of 1000 Actinobacteria strains.</title>
        <authorList>
            <person name="Klenk H.-P."/>
        </authorList>
    </citation>
    <scope>NUCLEOTIDE SEQUENCE [LARGE SCALE GENOMIC DNA]</scope>
    <source>
        <strain evidence="2 3">DSM 45165</strain>
    </source>
</reference>
<dbReference type="RefSeq" id="WP_101440366.1">
    <property type="nucleotide sequence ID" value="NZ_PJMY01000003.1"/>
</dbReference>
<sequence length="106" mass="11728">MADLEELEGRVARLERAVAEVQQDAAAARVLAGAADRDVSGFREELRAHTRTLNALRETQIEQGRQLSDQGRQLDELQQQVQEGFSTLNTGMAQIVALLRPEQDGD</sequence>
<dbReference type="OrthoDB" id="3577251at2"/>
<evidence type="ECO:0000313" key="2">
    <source>
        <dbReference type="EMBL" id="PKV97682.1"/>
    </source>
</evidence>
<dbReference type="Proteomes" id="UP000233750">
    <property type="component" value="Unassembled WGS sequence"/>
</dbReference>
<dbReference type="EMBL" id="PJMY01000003">
    <property type="protein sequence ID" value="PKV97682.1"/>
    <property type="molecule type" value="Genomic_DNA"/>
</dbReference>
<keyword evidence="3" id="KW-1185">Reference proteome</keyword>
<name>A0A2N3WUX4_9PSEU</name>
<proteinExistence type="predicted"/>
<accession>A0A2N3WUX4</accession>
<dbReference type="AlphaFoldDB" id="A0A2N3WUX4"/>